<evidence type="ECO:0000256" key="4">
    <source>
        <dbReference type="ARBA" id="ARBA00022801"/>
    </source>
</evidence>
<evidence type="ECO:0000259" key="8">
    <source>
        <dbReference type="PROSITE" id="PS52035"/>
    </source>
</evidence>
<evidence type="ECO:0000256" key="2">
    <source>
        <dbReference type="ARBA" id="ARBA00005988"/>
    </source>
</evidence>
<dbReference type="SUPFAM" id="SSF53187">
    <property type="entry name" value="Zn-dependent exopeptidases"/>
    <property type="match status" value="1"/>
</dbReference>
<name>A0A9P6F3H4_9FUNG</name>
<dbReference type="GO" id="GO:0005615">
    <property type="term" value="C:extracellular space"/>
    <property type="evidence" value="ECO:0007669"/>
    <property type="project" value="TreeGrafter"/>
</dbReference>
<dbReference type="GO" id="GO:0008270">
    <property type="term" value="F:zinc ion binding"/>
    <property type="evidence" value="ECO:0007669"/>
    <property type="project" value="InterPro"/>
</dbReference>
<dbReference type="Gene3D" id="3.40.630.10">
    <property type="entry name" value="Zn peptidases"/>
    <property type="match status" value="2"/>
</dbReference>
<dbReference type="InterPro" id="IPR000834">
    <property type="entry name" value="Peptidase_M14"/>
</dbReference>
<comment type="caution">
    <text evidence="7">Lacks conserved residue(s) required for the propagation of feature annotation.</text>
</comment>
<evidence type="ECO:0000313" key="9">
    <source>
        <dbReference type="EMBL" id="KAF9541536.1"/>
    </source>
</evidence>
<proteinExistence type="inferred from homology"/>
<evidence type="ECO:0000313" key="10">
    <source>
        <dbReference type="Proteomes" id="UP000723463"/>
    </source>
</evidence>
<dbReference type="GO" id="GO:0006508">
    <property type="term" value="P:proteolysis"/>
    <property type="evidence" value="ECO:0007669"/>
    <property type="project" value="UniProtKB-KW"/>
</dbReference>
<evidence type="ECO:0000256" key="3">
    <source>
        <dbReference type="ARBA" id="ARBA00022670"/>
    </source>
</evidence>
<keyword evidence="3" id="KW-0645">Protease</keyword>
<dbReference type="SMART" id="SM00631">
    <property type="entry name" value="Zn_pept"/>
    <property type="match status" value="1"/>
</dbReference>
<gene>
    <name evidence="9" type="ORF">EC957_002972</name>
</gene>
<sequence length="176" mass="19130">MKAQIRNHSTIARSFSVGKSFEGKHQAGVKIGTGPNHVVLHGLQHSREWITGSVVEFLIYQLLTGTDGQVAGYLKKCTFHIIPIMNPDGFIIIQTTDRLHRKNAQTEGKCLGTDRNLPPNYDSYLKPLADGTVKALAAVHETQFKVGDIYHTTYPASGSSIDYVMGGGPCPGPVLV</sequence>
<dbReference type="EMBL" id="JAAAXW010000163">
    <property type="protein sequence ID" value="KAF9541536.1"/>
    <property type="molecule type" value="Genomic_DNA"/>
</dbReference>
<feature type="domain" description="Peptidase M14" evidence="8">
    <location>
        <begin position="1"/>
        <end position="176"/>
    </location>
</feature>
<dbReference type="Pfam" id="PF00246">
    <property type="entry name" value="Peptidase_M14"/>
    <property type="match status" value="1"/>
</dbReference>
<evidence type="ECO:0000256" key="1">
    <source>
        <dbReference type="ARBA" id="ARBA00001947"/>
    </source>
</evidence>
<keyword evidence="6" id="KW-0482">Metalloprotease</keyword>
<dbReference type="AlphaFoldDB" id="A0A9P6F3H4"/>
<comment type="cofactor">
    <cofactor evidence="1">
        <name>Zn(2+)</name>
        <dbReference type="ChEBI" id="CHEBI:29105"/>
    </cofactor>
</comment>
<dbReference type="PANTHER" id="PTHR11705">
    <property type="entry name" value="PROTEASE FAMILY M14 CARBOXYPEPTIDASE A,B"/>
    <property type="match status" value="1"/>
</dbReference>
<evidence type="ECO:0000256" key="6">
    <source>
        <dbReference type="ARBA" id="ARBA00023049"/>
    </source>
</evidence>
<organism evidence="9 10">
    <name type="scientific">Mortierella hygrophila</name>
    <dbReference type="NCBI Taxonomy" id="979708"/>
    <lineage>
        <taxon>Eukaryota</taxon>
        <taxon>Fungi</taxon>
        <taxon>Fungi incertae sedis</taxon>
        <taxon>Mucoromycota</taxon>
        <taxon>Mortierellomycotina</taxon>
        <taxon>Mortierellomycetes</taxon>
        <taxon>Mortierellales</taxon>
        <taxon>Mortierellaceae</taxon>
        <taxon>Mortierella</taxon>
    </lineage>
</organism>
<keyword evidence="10" id="KW-1185">Reference proteome</keyword>
<keyword evidence="5" id="KW-0862">Zinc</keyword>
<comment type="similarity">
    <text evidence="2 7">Belongs to the peptidase M14 family.</text>
</comment>
<evidence type="ECO:0000256" key="5">
    <source>
        <dbReference type="ARBA" id="ARBA00022833"/>
    </source>
</evidence>
<protein>
    <recommendedName>
        <fullName evidence="8">Peptidase M14 domain-containing protein</fullName>
    </recommendedName>
</protein>
<dbReference type="PANTHER" id="PTHR11705:SF143">
    <property type="entry name" value="SLL0236 PROTEIN"/>
    <property type="match status" value="1"/>
</dbReference>
<dbReference type="PROSITE" id="PS52035">
    <property type="entry name" value="PEPTIDASE_M14"/>
    <property type="match status" value="1"/>
</dbReference>
<reference evidence="9" key="1">
    <citation type="journal article" date="2020" name="Fungal Divers.">
        <title>Resolving the Mortierellaceae phylogeny through synthesis of multi-gene phylogenetics and phylogenomics.</title>
        <authorList>
            <person name="Vandepol N."/>
            <person name="Liber J."/>
            <person name="Desiro A."/>
            <person name="Na H."/>
            <person name="Kennedy M."/>
            <person name="Barry K."/>
            <person name="Grigoriev I.V."/>
            <person name="Miller A.N."/>
            <person name="O'Donnell K."/>
            <person name="Stajich J.E."/>
            <person name="Bonito G."/>
        </authorList>
    </citation>
    <scope>NUCLEOTIDE SEQUENCE</scope>
    <source>
        <strain evidence="9">NRRL 2591</strain>
    </source>
</reference>
<dbReference type="Proteomes" id="UP000723463">
    <property type="component" value="Unassembled WGS sequence"/>
</dbReference>
<comment type="caution">
    <text evidence="9">The sequence shown here is derived from an EMBL/GenBank/DDBJ whole genome shotgun (WGS) entry which is preliminary data.</text>
</comment>
<accession>A0A9P6F3H4</accession>
<dbReference type="GO" id="GO:0004181">
    <property type="term" value="F:metallocarboxypeptidase activity"/>
    <property type="evidence" value="ECO:0007669"/>
    <property type="project" value="InterPro"/>
</dbReference>
<keyword evidence="4" id="KW-0378">Hydrolase</keyword>
<evidence type="ECO:0000256" key="7">
    <source>
        <dbReference type="PROSITE-ProRule" id="PRU01379"/>
    </source>
</evidence>